<dbReference type="GO" id="GO:0009791">
    <property type="term" value="P:post-embryonic development"/>
    <property type="evidence" value="ECO:0007669"/>
    <property type="project" value="UniProtKB-ARBA"/>
</dbReference>
<dbReference type="SMART" id="SM00614">
    <property type="entry name" value="ZnF_BED"/>
    <property type="match status" value="1"/>
</dbReference>
<dbReference type="SUPFAM" id="SSF53098">
    <property type="entry name" value="Ribonuclease H-like"/>
    <property type="match status" value="1"/>
</dbReference>
<evidence type="ECO:0000256" key="5">
    <source>
        <dbReference type="ARBA" id="ARBA00023015"/>
    </source>
</evidence>
<keyword evidence="12" id="KW-1185">Reference proteome</keyword>
<keyword evidence="6" id="KW-0804">Transcription</keyword>
<name>A0AAV8VH49_9CUCU</name>
<dbReference type="SUPFAM" id="SSF140996">
    <property type="entry name" value="Hermes dimerisation domain"/>
    <property type="match status" value="1"/>
</dbReference>
<dbReference type="AlphaFoldDB" id="A0AAV8VH49"/>
<dbReference type="InterPro" id="IPR003656">
    <property type="entry name" value="Znf_BED"/>
</dbReference>
<keyword evidence="2" id="KW-0479">Metal-binding</keyword>
<evidence type="ECO:0000256" key="8">
    <source>
        <dbReference type="PROSITE-ProRule" id="PRU00027"/>
    </source>
</evidence>
<protein>
    <recommendedName>
        <fullName evidence="10">BED-type domain-containing protein</fullName>
    </recommendedName>
</protein>
<keyword evidence="5" id="KW-0805">Transcription regulation</keyword>
<gene>
    <name evidence="11" type="ORF">NQ315_010978</name>
</gene>
<evidence type="ECO:0000256" key="6">
    <source>
        <dbReference type="ARBA" id="ARBA00023163"/>
    </source>
</evidence>
<proteinExistence type="predicted"/>
<evidence type="ECO:0000256" key="3">
    <source>
        <dbReference type="ARBA" id="ARBA00022771"/>
    </source>
</evidence>
<keyword evidence="7" id="KW-0539">Nucleus</keyword>
<dbReference type="PANTHER" id="PTHR46481">
    <property type="entry name" value="ZINC FINGER BED DOMAIN-CONTAINING PROTEIN 4"/>
    <property type="match status" value="1"/>
</dbReference>
<dbReference type="Pfam" id="PF02892">
    <property type="entry name" value="zf-BED"/>
    <property type="match status" value="1"/>
</dbReference>
<accession>A0AAV8VH49</accession>
<dbReference type="EMBL" id="JANEYG010000097">
    <property type="protein sequence ID" value="KAJ8913310.1"/>
    <property type="molecule type" value="Genomic_DNA"/>
</dbReference>
<evidence type="ECO:0000256" key="9">
    <source>
        <dbReference type="SAM" id="MobiDB-lite"/>
    </source>
</evidence>
<evidence type="ECO:0000313" key="12">
    <source>
        <dbReference type="Proteomes" id="UP001159042"/>
    </source>
</evidence>
<keyword evidence="4" id="KW-0862">Zinc</keyword>
<evidence type="ECO:0000256" key="4">
    <source>
        <dbReference type="ARBA" id="ARBA00022833"/>
    </source>
</evidence>
<evidence type="ECO:0000256" key="2">
    <source>
        <dbReference type="ARBA" id="ARBA00022723"/>
    </source>
</evidence>
<evidence type="ECO:0000256" key="7">
    <source>
        <dbReference type="ARBA" id="ARBA00023242"/>
    </source>
</evidence>
<dbReference type="SUPFAM" id="SSF57667">
    <property type="entry name" value="beta-beta-alpha zinc fingers"/>
    <property type="match status" value="1"/>
</dbReference>
<dbReference type="InterPro" id="IPR036236">
    <property type="entry name" value="Znf_C2H2_sf"/>
</dbReference>
<organism evidence="11 12">
    <name type="scientific">Exocentrus adspersus</name>
    <dbReference type="NCBI Taxonomy" id="1586481"/>
    <lineage>
        <taxon>Eukaryota</taxon>
        <taxon>Metazoa</taxon>
        <taxon>Ecdysozoa</taxon>
        <taxon>Arthropoda</taxon>
        <taxon>Hexapoda</taxon>
        <taxon>Insecta</taxon>
        <taxon>Pterygota</taxon>
        <taxon>Neoptera</taxon>
        <taxon>Endopterygota</taxon>
        <taxon>Coleoptera</taxon>
        <taxon>Polyphaga</taxon>
        <taxon>Cucujiformia</taxon>
        <taxon>Chrysomeloidea</taxon>
        <taxon>Cerambycidae</taxon>
        <taxon>Lamiinae</taxon>
        <taxon>Acanthocinini</taxon>
        <taxon>Exocentrus</taxon>
    </lineage>
</organism>
<dbReference type="GO" id="GO:0003677">
    <property type="term" value="F:DNA binding"/>
    <property type="evidence" value="ECO:0007669"/>
    <property type="project" value="InterPro"/>
</dbReference>
<dbReference type="InterPro" id="IPR012337">
    <property type="entry name" value="RNaseH-like_sf"/>
</dbReference>
<sequence>MPRVHVRRSNIWNAFVKTSYGGRCKLCQCEVKTSGNTTNLQKHVQRRHPHYSKETDYIDTVEPEQLQRHMTEIEGTQPPSVGTSTTSTITSALPGDLDNTEMDMEDNDVLPTCSSSVNTTITCTNTNSRQSQITEAFSVIRYLNNVNVSQIGILKSLRVEGGTRSGKITNAIVFMVAKDNMPLNLTEKDGFKFLLKTVAPLYQIPGRKKITQLIDEKYDVLASMYRGKMLQISNITLTFDVWTEIMTTKSFLGITAHFLEGSSLNSVTIGVYELDQSHTSQYLGECITSVCREWNISPLKITSIVTDNGANIVKAVSDAFGKNKHLPCFAHSLDLVASKITDNVGSVNVIIQKVKAIVTHFKHSVSAADSLRKSQHPQTALKLIQSVPTRWNSKFYMLERFVKLSEYVAPILLSNTKAPPMISASDLEIVKEVLNILAPIEAVSKEMCGQKYLTSSKVIPIVNCLLKKLENFLPVTEDALALKLRNQERNTDYTATPQSGADNNANTVNPDSVWAYHQELANKYSEKHVTTTKGDFNHDLRMYLNCPTIPLESDPFIYWSNNMNLKLRGIHDRLMSIVSNLAKHSSSLIYNVDNNSVEGFNSIIAKFIGGKRINFTQKRSYQRRTQCQKPDMDEEEYKDEKDRF</sequence>
<dbReference type="InterPro" id="IPR052035">
    <property type="entry name" value="ZnF_BED_domain_contain"/>
</dbReference>
<comment type="caution">
    <text evidence="11">The sequence shown here is derived from an EMBL/GenBank/DDBJ whole genome shotgun (WGS) entry which is preliminary data.</text>
</comment>
<feature type="region of interest" description="Disordered" evidence="9">
    <location>
        <begin position="621"/>
        <end position="644"/>
    </location>
</feature>
<keyword evidence="3 8" id="KW-0863">Zinc-finger</keyword>
<evidence type="ECO:0000259" key="10">
    <source>
        <dbReference type="PROSITE" id="PS50808"/>
    </source>
</evidence>
<evidence type="ECO:0000256" key="1">
    <source>
        <dbReference type="ARBA" id="ARBA00004123"/>
    </source>
</evidence>
<dbReference type="GO" id="GO:0005634">
    <property type="term" value="C:nucleus"/>
    <property type="evidence" value="ECO:0007669"/>
    <property type="project" value="UniProtKB-SubCell"/>
</dbReference>
<evidence type="ECO:0000313" key="11">
    <source>
        <dbReference type="EMBL" id="KAJ8913310.1"/>
    </source>
</evidence>
<dbReference type="PROSITE" id="PS50808">
    <property type="entry name" value="ZF_BED"/>
    <property type="match status" value="1"/>
</dbReference>
<dbReference type="PANTHER" id="PTHR46481:SF10">
    <property type="entry name" value="ZINC FINGER BED DOMAIN-CONTAINING PROTEIN 39"/>
    <property type="match status" value="1"/>
</dbReference>
<dbReference type="GO" id="GO:0008270">
    <property type="term" value="F:zinc ion binding"/>
    <property type="evidence" value="ECO:0007669"/>
    <property type="project" value="UniProtKB-KW"/>
</dbReference>
<feature type="domain" description="BED-type" evidence="10">
    <location>
        <begin position="6"/>
        <end position="55"/>
    </location>
</feature>
<reference evidence="11 12" key="1">
    <citation type="journal article" date="2023" name="Insect Mol. Biol.">
        <title>Genome sequencing provides insights into the evolution of gene families encoding plant cell wall-degrading enzymes in longhorned beetles.</title>
        <authorList>
            <person name="Shin N.R."/>
            <person name="Okamura Y."/>
            <person name="Kirsch R."/>
            <person name="Pauchet Y."/>
        </authorList>
    </citation>
    <scope>NUCLEOTIDE SEQUENCE [LARGE SCALE GENOMIC DNA]</scope>
    <source>
        <strain evidence="11">EAD_L_NR</strain>
    </source>
</reference>
<comment type="subcellular location">
    <subcellularLocation>
        <location evidence="1">Nucleus</location>
    </subcellularLocation>
</comment>
<dbReference type="Proteomes" id="UP001159042">
    <property type="component" value="Unassembled WGS sequence"/>
</dbReference>